<feature type="domain" description="RING-type" evidence="20">
    <location>
        <begin position="318"/>
        <end position="360"/>
    </location>
</feature>
<keyword evidence="8 17" id="KW-0863">Zinc-finger</keyword>
<dbReference type="Pfam" id="PF14380">
    <property type="entry name" value="WAK_assoc"/>
    <property type="match status" value="1"/>
</dbReference>
<evidence type="ECO:0000256" key="9">
    <source>
        <dbReference type="ARBA" id="ARBA00022786"/>
    </source>
</evidence>
<evidence type="ECO:0000256" key="14">
    <source>
        <dbReference type="ARBA" id="ARBA00024209"/>
    </source>
</evidence>
<keyword evidence="5" id="KW-0812">Transmembrane</keyword>
<comment type="catalytic activity">
    <reaction evidence="15">
        <text>L-threonyl-[protein] + ATP = O-phospho-L-threonyl-[protein] + ADP + H(+)</text>
        <dbReference type="Rhea" id="RHEA:46608"/>
        <dbReference type="Rhea" id="RHEA-COMP:11060"/>
        <dbReference type="Rhea" id="RHEA-COMP:11605"/>
        <dbReference type="ChEBI" id="CHEBI:15378"/>
        <dbReference type="ChEBI" id="CHEBI:30013"/>
        <dbReference type="ChEBI" id="CHEBI:30616"/>
        <dbReference type="ChEBI" id="CHEBI:61977"/>
        <dbReference type="ChEBI" id="CHEBI:456216"/>
        <dbReference type="EC" id="2.7.11.1"/>
    </reaction>
</comment>
<evidence type="ECO:0000256" key="19">
    <source>
        <dbReference type="SAM" id="SignalP"/>
    </source>
</evidence>
<keyword evidence="13" id="KW-0325">Glycoprotein</keyword>
<protein>
    <recommendedName>
        <fullName evidence="20">RING-type domain-containing protein</fullName>
    </recommendedName>
</protein>
<evidence type="ECO:0000256" key="1">
    <source>
        <dbReference type="ARBA" id="ARBA00000900"/>
    </source>
</evidence>
<dbReference type="Pfam" id="PF13639">
    <property type="entry name" value="zf-RING_2"/>
    <property type="match status" value="1"/>
</dbReference>
<sequence>MNKILSLFFIYPVILASNYCEFSWCEDSILIRFPFQLQSNQLQHPYCGYPGFKLICMNDTKTVLDLPFSGEFYVRNINYLTQQIQVYDPDHCLPKRLLSLNLSGTPFVATLSRNYTFLSCKSTNAVSRSVPIDCLSNSTYFVSAVPSVDLTNNSLPDSCKVIGKLSFPFSSTTFVRNIGDDLTQDLQLSWNKPDCRVCESQGQMCGFESNTSDRISCSHDYHSGGTSRGLLAFRIISLCIVGPACTFAIVLACCVCHRDRVSNAAAARRAQQLAAITPHPPEPPIITTLGLDETTIDSYEKLVLGESKRVPGPNDGSCWICLAEYNSKETVRCIPECKHCFHSDCIDEWLRMNSTCPVCRNTPTPSPSPAHDDVMSSSATSLVNNH</sequence>
<dbReference type="PANTHER" id="PTHR46279:SF2">
    <property type="entry name" value="RING-H2 FINGER PROTEIN ATL21A-RELATED"/>
    <property type="match status" value="1"/>
</dbReference>
<evidence type="ECO:0000256" key="11">
    <source>
        <dbReference type="ARBA" id="ARBA00022989"/>
    </source>
</evidence>
<evidence type="ECO:0000256" key="2">
    <source>
        <dbReference type="ARBA" id="ARBA00004167"/>
    </source>
</evidence>
<keyword evidence="22" id="KW-1185">Reference proteome</keyword>
<dbReference type="InterPro" id="IPR025287">
    <property type="entry name" value="WAK_GUB"/>
</dbReference>
<evidence type="ECO:0000256" key="3">
    <source>
        <dbReference type="ARBA" id="ARBA00004906"/>
    </source>
</evidence>
<dbReference type="InterPro" id="IPR013083">
    <property type="entry name" value="Znf_RING/FYVE/PHD"/>
</dbReference>
<evidence type="ECO:0000256" key="16">
    <source>
        <dbReference type="ARBA" id="ARBA00048679"/>
    </source>
</evidence>
<gene>
    <name evidence="21" type="ORF">PIB30_061131</name>
</gene>
<dbReference type="PROSITE" id="PS50089">
    <property type="entry name" value="ZF_RING_2"/>
    <property type="match status" value="1"/>
</dbReference>
<proteinExistence type="inferred from homology"/>
<dbReference type="CDD" id="cd16461">
    <property type="entry name" value="RING-H2_EL5-like"/>
    <property type="match status" value="1"/>
</dbReference>
<dbReference type="EMBL" id="JASCZI010000550">
    <property type="protein sequence ID" value="MED6112375.1"/>
    <property type="molecule type" value="Genomic_DNA"/>
</dbReference>
<evidence type="ECO:0000313" key="22">
    <source>
        <dbReference type="Proteomes" id="UP001341840"/>
    </source>
</evidence>
<evidence type="ECO:0000256" key="6">
    <source>
        <dbReference type="ARBA" id="ARBA00022723"/>
    </source>
</evidence>
<keyword evidence="11" id="KW-1133">Transmembrane helix</keyword>
<keyword evidence="4" id="KW-0808">Transferase</keyword>
<accession>A0ABU6QKE1</accession>
<dbReference type="Pfam" id="PF13947">
    <property type="entry name" value="GUB_WAK_bind"/>
    <property type="match status" value="1"/>
</dbReference>
<evidence type="ECO:0000256" key="4">
    <source>
        <dbReference type="ARBA" id="ARBA00022679"/>
    </source>
</evidence>
<keyword evidence="6" id="KW-0479">Metal-binding</keyword>
<dbReference type="InterPro" id="IPR046948">
    <property type="entry name" value="ATL20-22-like"/>
</dbReference>
<feature type="region of interest" description="Disordered" evidence="18">
    <location>
        <begin position="363"/>
        <end position="386"/>
    </location>
</feature>
<evidence type="ECO:0000256" key="12">
    <source>
        <dbReference type="ARBA" id="ARBA00023136"/>
    </source>
</evidence>
<reference evidence="21 22" key="1">
    <citation type="journal article" date="2023" name="Plants (Basel)">
        <title>Bridging the Gap: Combining Genomics and Transcriptomics Approaches to Understand Stylosanthes scabra, an Orphan Legume from the Brazilian Caatinga.</title>
        <authorList>
            <person name="Ferreira-Neto J.R.C."/>
            <person name="da Silva M.D."/>
            <person name="Binneck E."/>
            <person name="de Melo N.F."/>
            <person name="da Silva R.H."/>
            <person name="de Melo A.L.T.M."/>
            <person name="Pandolfi V."/>
            <person name="Bustamante F.O."/>
            <person name="Brasileiro-Vidal A.C."/>
            <person name="Benko-Iseppon A.M."/>
        </authorList>
    </citation>
    <scope>NUCLEOTIDE SEQUENCE [LARGE SCALE GENOMIC DNA]</scope>
    <source>
        <tissue evidence="21">Leaves</tissue>
    </source>
</reference>
<dbReference type="InterPro" id="IPR001841">
    <property type="entry name" value="Znf_RING"/>
</dbReference>
<organism evidence="21 22">
    <name type="scientific">Stylosanthes scabra</name>
    <dbReference type="NCBI Taxonomy" id="79078"/>
    <lineage>
        <taxon>Eukaryota</taxon>
        <taxon>Viridiplantae</taxon>
        <taxon>Streptophyta</taxon>
        <taxon>Embryophyta</taxon>
        <taxon>Tracheophyta</taxon>
        <taxon>Spermatophyta</taxon>
        <taxon>Magnoliopsida</taxon>
        <taxon>eudicotyledons</taxon>
        <taxon>Gunneridae</taxon>
        <taxon>Pentapetalae</taxon>
        <taxon>rosids</taxon>
        <taxon>fabids</taxon>
        <taxon>Fabales</taxon>
        <taxon>Fabaceae</taxon>
        <taxon>Papilionoideae</taxon>
        <taxon>50 kb inversion clade</taxon>
        <taxon>dalbergioids sensu lato</taxon>
        <taxon>Dalbergieae</taxon>
        <taxon>Pterocarpus clade</taxon>
        <taxon>Stylosanthes</taxon>
    </lineage>
</organism>
<evidence type="ECO:0000256" key="13">
    <source>
        <dbReference type="ARBA" id="ARBA00023180"/>
    </source>
</evidence>
<keyword evidence="7 19" id="KW-0732">Signal</keyword>
<comment type="pathway">
    <text evidence="3">Protein modification; protein ubiquitination.</text>
</comment>
<feature type="chain" id="PRO_5046316193" description="RING-type domain-containing protein" evidence="19">
    <location>
        <begin position="17"/>
        <end position="386"/>
    </location>
</feature>
<feature type="compositionally biased region" description="Polar residues" evidence="18">
    <location>
        <begin position="375"/>
        <end position="386"/>
    </location>
</feature>
<dbReference type="SMART" id="SM00184">
    <property type="entry name" value="RING"/>
    <property type="match status" value="1"/>
</dbReference>
<feature type="signal peptide" evidence="19">
    <location>
        <begin position="1"/>
        <end position="16"/>
    </location>
</feature>
<name>A0ABU6QKE1_9FABA</name>
<comment type="similarity">
    <text evidence="14">Belongs to the RING-type zinc finger family. ATL subfamily.</text>
</comment>
<keyword evidence="9" id="KW-0833">Ubl conjugation pathway</keyword>
<evidence type="ECO:0000256" key="10">
    <source>
        <dbReference type="ARBA" id="ARBA00022833"/>
    </source>
</evidence>
<dbReference type="InterPro" id="IPR032872">
    <property type="entry name" value="WAK_assoc_C"/>
</dbReference>
<evidence type="ECO:0000256" key="5">
    <source>
        <dbReference type="ARBA" id="ARBA00022692"/>
    </source>
</evidence>
<comment type="catalytic activity">
    <reaction evidence="16">
        <text>L-seryl-[protein] + ATP = O-phospho-L-seryl-[protein] + ADP + H(+)</text>
        <dbReference type="Rhea" id="RHEA:17989"/>
        <dbReference type="Rhea" id="RHEA-COMP:9863"/>
        <dbReference type="Rhea" id="RHEA-COMP:11604"/>
        <dbReference type="ChEBI" id="CHEBI:15378"/>
        <dbReference type="ChEBI" id="CHEBI:29999"/>
        <dbReference type="ChEBI" id="CHEBI:30616"/>
        <dbReference type="ChEBI" id="CHEBI:83421"/>
        <dbReference type="ChEBI" id="CHEBI:456216"/>
        <dbReference type="EC" id="2.7.11.1"/>
    </reaction>
</comment>
<comment type="subcellular location">
    <subcellularLocation>
        <location evidence="2">Membrane</location>
        <topology evidence="2">Single-pass membrane protein</topology>
    </subcellularLocation>
</comment>
<comment type="catalytic activity">
    <reaction evidence="1">
        <text>S-ubiquitinyl-[E2 ubiquitin-conjugating enzyme]-L-cysteine + [acceptor protein]-L-lysine = [E2 ubiquitin-conjugating enzyme]-L-cysteine + N(6)-ubiquitinyl-[acceptor protein]-L-lysine.</text>
        <dbReference type="EC" id="2.3.2.27"/>
    </reaction>
</comment>
<dbReference type="PANTHER" id="PTHR46279">
    <property type="entry name" value="RING/U-BOX SUPERFAMILY PROTEIN"/>
    <property type="match status" value="1"/>
</dbReference>
<evidence type="ECO:0000256" key="15">
    <source>
        <dbReference type="ARBA" id="ARBA00047899"/>
    </source>
</evidence>
<evidence type="ECO:0000256" key="8">
    <source>
        <dbReference type="ARBA" id="ARBA00022771"/>
    </source>
</evidence>
<keyword evidence="12" id="KW-0472">Membrane</keyword>
<dbReference type="Proteomes" id="UP001341840">
    <property type="component" value="Unassembled WGS sequence"/>
</dbReference>
<dbReference type="SUPFAM" id="SSF57850">
    <property type="entry name" value="RING/U-box"/>
    <property type="match status" value="1"/>
</dbReference>
<evidence type="ECO:0000313" key="21">
    <source>
        <dbReference type="EMBL" id="MED6112375.1"/>
    </source>
</evidence>
<evidence type="ECO:0000256" key="18">
    <source>
        <dbReference type="SAM" id="MobiDB-lite"/>
    </source>
</evidence>
<evidence type="ECO:0000256" key="7">
    <source>
        <dbReference type="ARBA" id="ARBA00022729"/>
    </source>
</evidence>
<evidence type="ECO:0000259" key="20">
    <source>
        <dbReference type="PROSITE" id="PS50089"/>
    </source>
</evidence>
<dbReference type="Gene3D" id="3.30.40.10">
    <property type="entry name" value="Zinc/RING finger domain, C3HC4 (zinc finger)"/>
    <property type="match status" value="1"/>
</dbReference>
<comment type="caution">
    <text evidence="21">The sequence shown here is derived from an EMBL/GenBank/DDBJ whole genome shotgun (WGS) entry which is preliminary data.</text>
</comment>
<evidence type="ECO:0000256" key="17">
    <source>
        <dbReference type="PROSITE-ProRule" id="PRU00175"/>
    </source>
</evidence>
<keyword evidence="10" id="KW-0862">Zinc</keyword>